<gene>
    <name evidence="4" type="ORF">TTHT_1342</name>
</gene>
<dbReference type="InterPro" id="IPR001434">
    <property type="entry name" value="OmcB-like_DUF11"/>
</dbReference>
<dbReference type="SMART" id="SM00564">
    <property type="entry name" value="PQQ"/>
    <property type="match status" value="14"/>
</dbReference>
<feature type="compositionally biased region" description="Polar residues" evidence="1">
    <location>
        <begin position="1762"/>
        <end position="1779"/>
    </location>
</feature>
<evidence type="ECO:0000313" key="4">
    <source>
        <dbReference type="EMBL" id="BBB32856.1"/>
    </source>
</evidence>
<dbReference type="PANTHER" id="PTHR34819">
    <property type="entry name" value="LARGE CYSTEINE-RICH PERIPLASMIC PROTEIN OMCB"/>
    <property type="match status" value="1"/>
</dbReference>
<dbReference type="EMBL" id="AP017470">
    <property type="protein sequence ID" value="BBB32856.1"/>
    <property type="molecule type" value="Genomic_DNA"/>
</dbReference>
<sequence length="2976" mass="315687">MNMEVTTNKSKFYFLMVFFLFFSVISFAQNSDLSITKSIDSTNPNVGAIIHYTITVTNNGPDDDTGVVVKDLLPPEVTYLSDDGNGSYDPSTGIWNVGSIANGSSKSLVISAVVRPAISPKSMWRYDRQNTGRCPYVGPTVAPSEVWEFSLNGSSYPSSAVIGRDGTIYVGDYDGIFYAVNPDGTEKWRYTTGDIIATTAAIGSDGTIYFGSRDGYFYALNEDGTLKWRVNIGSTIYSCPVIDLDGNIYFGGGYYVYCVSASGSVKWSYHTGDFVRSSPALSPDGNYIYIGSYDYNVYAFDKDGNVVWTYTTGNYIRSSPSVNNDGTIYVGSDDEYLYALNPDGTLKWRFHAESSIRSSAAISNDGKTIYFCSYRNSDSQSHLYAIDAGTGTEVWSYNLPSLGTISPIVDKNDNIFIGLHDSSLWAFTPDGNLIWHIPSSNSGDIEGEVVVDACGNFFTVGGGGSLIKWGQNSQCTCFTNYAEIIASDNSDPDSTPNNHDASEDDYASAQTCPDYTYVPSSDLEVTKSVDNTTPNVGSNVTYTITVTNKGPDVATFVKIKDLLPLDLTYVSDDSGDNYDPNTGIWSIDQLPVNSSQTLHIVAKVEKRDLPIKPMWRFDKQKTGRSPFYAPVTQPPNEWEFSMSGSNFTGAPVIDEDGTIYVGEDNGSGNSANFYALIDNGNSVSVKWSFTVSDAIHSSPAIAPDGTIYFGCANGNFYALNPDGTEKWEYSTGGEVRASPVIDSNGIVYVASYDGYVYAFNPDGSLKWAFGQKGAFLSSPALSHDESTLYIGCADGNVYAINTSDGSQRWAVAAQYWSGEYFISTPAINDDGVIFIGSHYYDSSSGNYYGAVYAINPDGSIKWSGYISNYSFIGSAAISNDGSTIYIPAGNPANTNSVLLALDASNASTVWSVSFNSNYWSSPVVDANGNILVALHISALLCLDSNGDILWQISSTPCGDVEGDVVIDPCGNLYSVGGGGHLVKWGTSCKSSCIKNTAEVYSSNNSDPDSTPNNHVESEDDQESVSICSVLAPILNISKADSPDPVTVGNEITYTITYSNDGYKDATNTEIRDSIPSNTAFVLNSETVEAGVTIEYSNDNGATWNYTPTDSGDGTDPNVTDIKFVIGTLPADGNHSLSFRVKVNNSTSDQTTISNTAHIFFDEDTTGKNATTTTLVNAPVLNISKSDNPDPVNAGETLTYTINYSNTGHSDATNVVITEHYDSNIVFVSANPSPDSGANNQWTIGTLSQGSSGTITVTVSVLSSVSDGTIIHNLVDLTSDQHSSSASQDTTVTTSADISVSKSVDNTTPHVGDEVTFTITVSNNGPSDASGVEITDQLPTGLSYVSSSTATGSYDSTTGVWTIGNLANGGSASLTIKAKVEQSGSITNTAAKSHEDQYDPDTTNDSGNATLNASDSADISVSKSVDNTTPHVGDEVTFTITVSNNGPSDASGVEITDQLPTGLSYVSSSTATGSYDSTTGVWTIGNLANGGSASLTIKAKVEQSGSITNTAAKSHEDQYDPDTTNDSGNATLNASDSADISVSKSVDNTTPHVGDEVTFTITVSNNGPSDASGVEITDQLPTGLSYVSSSTATGSYDSTTGVWTIGNLANGGSASLTIKAKVEQSGSITNTAAKSHEDQYDPDTTNDSGNATLNASDSADISVSKSVDNTTPHVGDEVTFTITVSNNGPSDASGVEITDQLPTGLSYVSSSTATGSYDSTTGVWTIGNLANGGSASLTIKAKVEQSGSITNTAAKSHEDQYDPDTTNDSGNATLNASDSADISVSKSVDNTTPHVGDEVTFTITVSNNGPSDASGVEITDQLPTGLSYVSSSTATGSYDSTTGVWTIGNLANGGSASLTIKAKVEQSGSITNTAAKSHEDQYDPDTTNDSGNATLNASDSADISVSKSVDNTTPHVGDEVTFTITVSNNGPSDASGVEITDQLPTGLSYVSSSTATGSYDSTTGVWTIGNLANGGSASLTIKAKVEQSGSITNTAAKSHEDQYDPDTTNDSGNATLNASDSADISVSKSVDNTTPHVGDEVTFTITVSNNGPSDASGVEITDQLPTGLSYVSSSTATGSYDSTTGVWTIGNLANGGSASLTIKAKVEQSGSITNTAAKSHEDQYDPDTTNDSGNATLNASDSADISVSKSVDNTTPHVGDEVTFTITVSNNGPSDASGVEITDQLPTGLSYVSSSTATGSYDSTTGVWTIGNLANGGSASLTIKAKVEQSGSITNTAAKSHEDQYDPDTTNDSGNATLNASDSADISVSKSVDDNVAYPGSDLTYTIIVKNNGPSDAHDVIVTDDVSNKLSDVSYSLDMGTTWLNWTGQVNIGDLANGETKIVIIKASVNDDVPDGFVIDNVATVTTSTEDSNPDNNNSINTVGLVETLIQCANYTIHVEVENGEGSGDYTVCNPDDCYTVEFHGNENTHISEFYVNGKKHCFFKCQTSYTFCGIDGDQEIRVVYTDEVNPVITTFVADPQEGVKPLKVHFSAEGYDPDGGRILKYHWDFNGDGVDDLITQVPEIDHVYVNSGEYSPTLKIEDDEGQISEPMSLLVHVGRRNPVSIDLSYIVSLINANNTTGYFEIINPNGTTSHITIKNSENGKTQSEEYTLPANGKTEFDITSFNETANILSDQELLYYVELKGDGKLCSDYIGNNLGDNLYVSHVAEETDLWNTYLIISNPMLNSVYYNNILLTTNQNDIFELSQFYGESKNKVENFSNWWGYIEGRVADPFSMPEKLSGLVLYERLNGDISMVELYEKPVYTGYIAHIPTETDMFWYGYVITNVGEEDGHYVLTFYSENGELLGQEQLTIPAGQKKKGLLENDYAQYYGNVAWIKIEGDSPFIGESVYGAYVNGEEGGGICGLSLATEGNYKLIFPDSVEEGYWTGLSLVNTEQEEATVQIKLINGDGEEAQSKIIHIPALSQAKVVLDNEFKEASKVAGNYVIVESNKKLIGVEIKGDKHNNVLCGVVGVSK</sequence>
<feature type="region of interest" description="Disordered" evidence="1">
    <location>
        <begin position="1509"/>
        <end position="1537"/>
    </location>
</feature>
<dbReference type="Gene3D" id="2.60.40.10">
    <property type="entry name" value="Immunoglobulins"/>
    <property type="match status" value="3"/>
</dbReference>
<dbReference type="SMART" id="SM00089">
    <property type="entry name" value="PKD"/>
    <property type="match status" value="1"/>
</dbReference>
<feature type="compositionally biased region" description="Polar residues" evidence="1">
    <location>
        <begin position="2004"/>
        <end position="2021"/>
    </location>
</feature>
<feature type="compositionally biased region" description="Polar residues" evidence="1">
    <location>
        <begin position="1641"/>
        <end position="1659"/>
    </location>
</feature>
<evidence type="ECO:0000259" key="3">
    <source>
        <dbReference type="PROSITE" id="PS50093"/>
    </source>
</evidence>
<feature type="compositionally biased region" description="Polar residues" evidence="1">
    <location>
        <begin position="2125"/>
        <end position="2143"/>
    </location>
</feature>
<dbReference type="SUPFAM" id="SSF50998">
    <property type="entry name" value="Quinoprotein alcohol dehydrogenase-like"/>
    <property type="match status" value="3"/>
</dbReference>
<feature type="region of interest" description="Disordered" evidence="1">
    <location>
        <begin position="1872"/>
        <end position="1901"/>
    </location>
</feature>
<dbReference type="InterPro" id="IPR047589">
    <property type="entry name" value="DUF11_rpt"/>
</dbReference>
<feature type="transmembrane region" description="Helical" evidence="2">
    <location>
        <begin position="12"/>
        <end position="29"/>
    </location>
</feature>
<dbReference type="InterPro" id="IPR015943">
    <property type="entry name" value="WD40/YVTN_repeat-like_dom_sf"/>
</dbReference>
<dbReference type="InterPro" id="IPR013783">
    <property type="entry name" value="Ig-like_fold"/>
</dbReference>
<feature type="compositionally biased region" description="Polar residues" evidence="1">
    <location>
        <begin position="2246"/>
        <end position="2263"/>
    </location>
</feature>
<evidence type="ECO:0000256" key="1">
    <source>
        <dbReference type="SAM" id="MobiDB-lite"/>
    </source>
</evidence>
<dbReference type="Pfam" id="PF18911">
    <property type="entry name" value="PKD_4"/>
    <property type="match status" value="1"/>
</dbReference>
<dbReference type="PANTHER" id="PTHR34819:SF3">
    <property type="entry name" value="CELL SURFACE PROTEIN"/>
    <property type="match status" value="1"/>
</dbReference>
<feature type="region of interest" description="Disordered" evidence="1">
    <location>
        <begin position="2114"/>
        <end position="2143"/>
    </location>
</feature>
<organism evidence="4 5">
    <name type="scientific">Thermotomaculum hydrothermale</name>
    <dbReference type="NCBI Taxonomy" id="981385"/>
    <lineage>
        <taxon>Bacteria</taxon>
        <taxon>Pseudomonadati</taxon>
        <taxon>Acidobacteriota</taxon>
        <taxon>Holophagae</taxon>
        <taxon>Thermotomaculales</taxon>
        <taxon>Thermotomaculaceae</taxon>
        <taxon>Thermotomaculum</taxon>
    </lineage>
</organism>
<dbReference type="Pfam" id="PF13360">
    <property type="entry name" value="PQQ_2"/>
    <property type="match status" value="2"/>
</dbReference>
<keyword evidence="2" id="KW-1133">Transmembrane helix</keyword>
<dbReference type="InterPro" id="IPR022409">
    <property type="entry name" value="PKD/Chitinase_dom"/>
</dbReference>
<feature type="compositionally biased region" description="Polar residues" evidence="1">
    <location>
        <begin position="1883"/>
        <end position="1901"/>
    </location>
</feature>
<dbReference type="Gene3D" id="2.40.10.480">
    <property type="match status" value="1"/>
</dbReference>
<feature type="region of interest" description="Disordered" evidence="1">
    <location>
        <begin position="1000"/>
        <end position="1021"/>
    </location>
</feature>
<dbReference type="InterPro" id="IPR035986">
    <property type="entry name" value="PKD_dom_sf"/>
</dbReference>
<dbReference type="Pfam" id="PF01345">
    <property type="entry name" value="DUF11"/>
    <property type="match status" value="13"/>
</dbReference>
<reference evidence="4 5" key="1">
    <citation type="journal article" date="2012" name="Extremophiles">
        <title>Thermotomaculum hydrothermale gen. nov., sp. nov., a novel heterotrophic thermophile within the phylum Acidobacteria from a deep-sea hydrothermal vent chimney in the Southern Okinawa Trough.</title>
        <authorList>
            <person name="Izumi H."/>
            <person name="Nunoura T."/>
            <person name="Miyazaki M."/>
            <person name="Mino S."/>
            <person name="Toki T."/>
            <person name="Takai K."/>
            <person name="Sako Y."/>
            <person name="Sawabe T."/>
            <person name="Nakagawa S."/>
        </authorList>
    </citation>
    <scope>NUCLEOTIDE SEQUENCE [LARGE SCALE GENOMIC DNA]</scope>
    <source>
        <strain evidence="4 5">AC55</strain>
    </source>
</reference>
<proteinExistence type="predicted"/>
<dbReference type="NCBIfam" id="TIGR01451">
    <property type="entry name" value="B_ant_repeat"/>
    <property type="match status" value="13"/>
</dbReference>
<dbReference type="Gene3D" id="2.60.40.1170">
    <property type="entry name" value="Mu homology domain, subdomain B"/>
    <property type="match status" value="8"/>
</dbReference>
<feature type="compositionally biased region" description="Low complexity" evidence="1">
    <location>
        <begin position="1001"/>
        <end position="1013"/>
    </location>
</feature>
<feature type="region of interest" description="Disordered" evidence="1">
    <location>
        <begin position="1751"/>
        <end position="1779"/>
    </location>
</feature>
<feature type="region of interest" description="Disordered" evidence="1">
    <location>
        <begin position="2235"/>
        <end position="2263"/>
    </location>
</feature>
<dbReference type="SUPFAM" id="SSF49299">
    <property type="entry name" value="PKD domain"/>
    <property type="match status" value="1"/>
</dbReference>
<dbReference type="InterPro" id="IPR051172">
    <property type="entry name" value="Chlamydia_OmcB"/>
</dbReference>
<feature type="region of interest" description="Disordered" evidence="1">
    <location>
        <begin position="1630"/>
        <end position="1659"/>
    </location>
</feature>
<dbReference type="RefSeq" id="WP_201327158.1">
    <property type="nucleotide sequence ID" value="NZ_AP017470.1"/>
</dbReference>
<dbReference type="Proteomes" id="UP000595564">
    <property type="component" value="Chromosome"/>
</dbReference>
<dbReference type="Gene3D" id="2.130.10.10">
    <property type="entry name" value="YVTN repeat-like/Quinoprotein amine dehydrogenase"/>
    <property type="match status" value="3"/>
</dbReference>
<dbReference type="KEGG" id="thyd:TTHT_1342"/>
<feature type="compositionally biased region" description="Polar residues" evidence="1">
    <location>
        <begin position="1520"/>
        <end position="1537"/>
    </location>
</feature>
<dbReference type="Gene3D" id="2.60.40.3080">
    <property type="match status" value="1"/>
</dbReference>
<name>A0A7R6PPE7_9BACT</name>
<keyword evidence="2" id="KW-0812">Transmembrane</keyword>
<keyword evidence="5" id="KW-1185">Reference proteome</keyword>
<feature type="compositionally biased region" description="Polar residues" evidence="1">
    <location>
        <begin position="1399"/>
        <end position="1417"/>
    </location>
</feature>
<feature type="domain" description="PKD" evidence="3">
    <location>
        <begin position="2471"/>
        <end position="2557"/>
    </location>
</feature>
<keyword evidence="2" id="KW-0472">Membrane</keyword>
<accession>A0A7R6PPE7</accession>
<evidence type="ECO:0000313" key="5">
    <source>
        <dbReference type="Proteomes" id="UP000595564"/>
    </source>
</evidence>
<dbReference type="InterPro" id="IPR011047">
    <property type="entry name" value="Quinoprotein_ADH-like_sf"/>
</dbReference>
<dbReference type="InterPro" id="IPR000601">
    <property type="entry name" value="PKD_dom"/>
</dbReference>
<protein>
    <recommendedName>
        <fullName evidence="3">PKD domain-containing protein</fullName>
    </recommendedName>
</protein>
<dbReference type="PROSITE" id="PS50093">
    <property type="entry name" value="PKD"/>
    <property type="match status" value="1"/>
</dbReference>
<dbReference type="CDD" id="cd00146">
    <property type="entry name" value="PKD"/>
    <property type="match status" value="1"/>
</dbReference>
<feature type="region of interest" description="Disordered" evidence="1">
    <location>
        <begin position="1388"/>
        <end position="1417"/>
    </location>
</feature>
<dbReference type="InterPro" id="IPR002372">
    <property type="entry name" value="PQQ_rpt_dom"/>
</dbReference>
<dbReference type="InterPro" id="IPR018391">
    <property type="entry name" value="PQQ_b-propeller_rpt"/>
</dbReference>
<feature type="region of interest" description="Disordered" evidence="1">
    <location>
        <begin position="1993"/>
        <end position="2021"/>
    </location>
</feature>
<evidence type="ECO:0000256" key="2">
    <source>
        <dbReference type="SAM" id="Phobius"/>
    </source>
</evidence>